<evidence type="ECO:0000256" key="1">
    <source>
        <dbReference type="ARBA" id="ARBA00004370"/>
    </source>
</evidence>
<keyword evidence="10 12" id="KW-0472">Membrane</keyword>
<comment type="similarity">
    <text evidence="2">Belongs to the cytochrome P450 family.</text>
</comment>
<comment type="caution">
    <text evidence="13">The sequence shown here is derived from an EMBL/GenBank/DDBJ whole genome shotgun (WGS) entry which is preliminary data.</text>
</comment>
<dbReference type="InterPro" id="IPR017972">
    <property type="entry name" value="Cyt_P450_CS"/>
</dbReference>
<evidence type="ECO:0000256" key="9">
    <source>
        <dbReference type="ARBA" id="ARBA00023033"/>
    </source>
</evidence>
<comment type="cofactor">
    <cofactor evidence="11">
        <name>heme</name>
        <dbReference type="ChEBI" id="CHEBI:30413"/>
    </cofactor>
</comment>
<dbReference type="GO" id="GO:0016020">
    <property type="term" value="C:membrane"/>
    <property type="evidence" value="ECO:0007669"/>
    <property type="project" value="UniProtKB-SubCell"/>
</dbReference>
<dbReference type="Pfam" id="PF00067">
    <property type="entry name" value="p450"/>
    <property type="match status" value="2"/>
</dbReference>
<evidence type="ECO:0000313" key="14">
    <source>
        <dbReference type="Proteomes" id="UP000092600"/>
    </source>
</evidence>
<dbReference type="PRINTS" id="PR00385">
    <property type="entry name" value="P450"/>
</dbReference>
<name>A0A199UNM8_ANACO</name>
<evidence type="ECO:0000256" key="12">
    <source>
        <dbReference type="SAM" id="Phobius"/>
    </source>
</evidence>
<dbReference type="EMBL" id="LSRQ01006265">
    <property type="protein sequence ID" value="OAY66383.1"/>
    <property type="molecule type" value="Genomic_DNA"/>
</dbReference>
<evidence type="ECO:0000256" key="3">
    <source>
        <dbReference type="ARBA" id="ARBA00022617"/>
    </source>
</evidence>
<gene>
    <name evidence="13" type="ORF">ACMD2_15385</name>
</gene>
<dbReference type="PROSITE" id="PS00086">
    <property type="entry name" value="CYTOCHROME_P450"/>
    <property type="match status" value="2"/>
</dbReference>
<evidence type="ECO:0000256" key="2">
    <source>
        <dbReference type="ARBA" id="ARBA00010617"/>
    </source>
</evidence>
<dbReference type="InterPro" id="IPR036396">
    <property type="entry name" value="Cyt_P450_sf"/>
</dbReference>
<comment type="subcellular location">
    <subcellularLocation>
        <location evidence="1">Membrane</location>
    </subcellularLocation>
</comment>
<evidence type="ECO:0000256" key="8">
    <source>
        <dbReference type="ARBA" id="ARBA00023004"/>
    </source>
</evidence>
<keyword evidence="7" id="KW-0560">Oxidoreductase</keyword>
<feature type="binding site" description="axial binding residue" evidence="11">
    <location>
        <position position="454"/>
    </location>
    <ligand>
        <name>heme</name>
        <dbReference type="ChEBI" id="CHEBI:30413"/>
    </ligand>
    <ligandPart>
        <name>Fe</name>
        <dbReference type="ChEBI" id="CHEBI:18248"/>
    </ligandPart>
</feature>
<dbReference type="GO" id="GO:0004497">
    <property type="term" value="F:monooxygenase activity"/>
    <property type="evidence" value="ECO:0007669"/>
    <property type="project" value="UniProtKB-KW"/>
</dbReference>
<dbReference type="GO" id="GO:0006629">
    <property type="term" value="P:lipid metabolic process"/>
    <property type="evidence" value="ECO:0007669"/>
    <property type="project" value="UniProtKB-ARBA"/>
</dbReference>
<keyword evidence="6 12" id="KW-1133">Transmembrane helix</keyword>
<dbReference type="GO" id="GO:0005506">
    <property type="term" value="F:iron ion binding"/>
    <property type="evidence" value="ECO:0007669"/>
    <property type="project" value="InterPro"/>
</dbReference>
<reference evidence="13 14" key="1">
    <citation type="journal article" date="2016" name="DNA Res.">
        <title>The draft genome of MD-2 pineapple using hybrid error correction of long reads.</title>
        <authorList>
            <person name="Redwan R.M."/>
            <person name="Saidin A."/>
            <person name="Kumar S.V."/>
        </authorList>
    </citation>
    <scope>NUCLEOTIDE SEQUENCE [LARGE SCALE GENOMIC DNA]</scope>
    <source>
        <strain evidence="14">cv. MD2</strain>
        <tissue evidence="13">Leaf</tissue>
    </source>
</reference>
<dbReference type="STRING" id="4615.A0A199UNM8"/>
<keyword evidence="3 11" id="KW-0349">Heme</keyword>
<keyword evidence="9" id="KW-0503">Monooxygenase</keyword>
<dbReference type="PANTHER" id="PTHR24282">
    <property type="entry name" value="CYTOCHROME P450 FAMILY MEMBER"/>
    <property type="match status" value="1"/>
</dbReference>
<feature type="non-terminal residue" evidence="13">
    <location>
        <position position="991"/>
    </location>
</feature>
<feature type="transmembrane region" description="Helical" evidence="12">
    <location>
        <begin position="6"/>
        <end position="29"/>
    </location>
</feature>
<accession>A0A199UNM8</accession>
<dbReference type="PRINTS" id="PR00463">
    <property type="entry name" value="EP450I"/>
</dbReference>
<proteinExistence type="inferred from homology"/>
<evidence type="ECO:0000256" key="10">
    <source>
        <dbReference type="ARBA" id="ARBA00023136"/>
    </source>
</evidence>
<dbReference type="PANTHER" id="PTHR24282:SF196">
    <property type="entry name" value="CYTOCHROME P450 714C2"/>
    <property type="match status" value="1"/>
</dbReference>
<sequence>MEWWALLLSSSLTTLLISLLPCFCYIFWIKPERVRERLRRQGISGPLPSFIYGNIPEMKRIQQEVNHSPEEAESRLATNYVSTLFPYFIHWRKTYGPVYMYSTGGLQILNVTRPDLVKEIANCKSLDLGKPSYLQKERKALLGRGILASNGDLWAHQRKVIAPEFFMEKVKGMVDLIVEAAKPWLDSWESMLEGEVGSREIVVDEYLRNFSADVISRACFGSSFAKGKEIFSKIRRLQMAMAKPSLLIGVPGARNREIWRLDREIRLLILNVANEHMREGSSSSSSKNDLLQAIVEGASGRGDEFIVDNCKNIYFAGHETTAVTATWCLMLLAAHPEWQERARAEVLEACQGKSLDFEMLRRLRTLTMVIQETLRLYPPASFVTRETLRDMKLGAIHIPKGVNVKILIAIAHRDGELWGPNTDEFNPERFANGIAGACKPPHMYMPFGLGIRTCAGQNLAMIELKIVLSLLLSKFVFALSPSYVHSPAFRLTVEPGFGFCTSVLFCYIIAWLKTKRIREAFREQGIEGPPPSFVSGNLREMTRRSPWPATAATVAKGRGFVDYSQALFPYFTQWSKDYGPTYLYWMERRPALYVTDPGLIKDISLCVSLDLGKPRHHQKGQEPLFGQGILKSNGPVMVEQMTEAAIPVMGSWKSTVDQQGGTAVIVVDEDLRGFSADVISRAIFGSDYLRGKEIFVKLRALLKLIAEPSYKLSLTTHKNRCLPTKRNREIRRLEREVRVLILDAVKERRETPTTSSQEKDLLGSILLESDRGATRTPSEDFVVDNLKNIYIAGHETSATTAAWCLMLLAAHPEWQDRARAEVTEVLDGGRRPLDWEMLQKMKTLTMVIQETLRIFPPSSFVVRETFRDITLGGGSGGGGGGGGGGLRIPDGVSLWIPTSTVHHDKAVWGADADEFKPERFASGVAVACRHSQAYMPFGLGARTCVGQNFAMVELKVVLSLVLRSFTFAICPSYRHSPAFRLIVEPEFGLPL</sequence>
<protein>
    <submittedName>
        <fullName evidence="13">Cytochrome P450 714C2</fullName>
    </submittedName>
</protein>
<dbReference type="Gene3D" id="1.10.630.10">
    <property type="entry name" value="Cytochrome P450"/>
    <property type="match status" value="2"/>
</dbReference>
<evidence type="ECO:0000256" key="11">
    <source>
        <dbReference type="PIRSR" id="PIRSR602401-1"/>
    </source>
</evidence>
<dbReference type="GO" id="GO:0016705">
    <property type="term" value="F:oxidoreductase activity, acting on paired donors, with incorporation or reduction of molecular oxygen"/>
    <property type="evidence" value="ECO:0007669"/>
    <property type="project" value="InterPro"/>
</dbReference>
<dbReference type="InterPro" id="IPR001128">
    <property type="entry name" value="Cyt_P450"/>
</dbReference>
<keyword evidence="8 11" id="KW-0408">Iron</keyword>
<keyword evidence="5 11" id="KW-0479">Metal-binding</keyword>
<organism evidence="13 14">
    <name type="scientific">Ananas comosus</name>
    <name type="common">Pineapple</name>
    <name type="synonym">Ananas ananas</name>
    <dbReference type="NCBI Taxonomy" id="4615"/>
    <lineage>
        <taxon>Eukaryota</taxon>
        <taxon>Viridiplantae</taxon>
        <taxon>Streptophyta</taxon>
        <taxon>Embryophyta</taxon>
        <taxon>Tracheophyta</taxon>
        <taxon>Spermatophyta</taxon>
        <taxon>Magnoliopsida</taxon>
        <taxon>Liliopsida</taxon>
        <taxon>Poales</taxon>
        <taxon>Bromeliaceae</taxon>
        <taxon>Bromelioideae</taxon>
        <taxon>Ananas</taxon>
    </lineage>
</organism>
<evidence type="ECO:0000256" key="4">
    <source>
        <dbReference type="ARBA" id="ARBA00022692"/>
    </source>
</evidence>
<dbReference type="AlphaFoldDB" id="A0A199UNM8"/>
<dbReference type="SUPFAM" id="SSF48264">
    <property type="entry name" value="Cytochrome P450"/>
    <property type="match status" value="2"/>
</dbReference>
<evidence type="ECO:0000256" key="5">
    <source>
        <dbReference type="ARBA" id="ARBA00022723"/>
    </source>
</evidence>
<evidence type="ECO:0000256" key="6">
    <source>
        <dbReference type="ARBA" id="ARBA00022989"/>
    </source>
</evidence>
<dbReference type="InterPro" id="IPR002401">
    <property type="entry name" value="Cyt_P450_E_grp-I"/>
</dbReference>
<dbReference type="CDD" id="cd20640">
    <property type="entry name" value="CYP714"/>
    <property type="match status" value="1"/>
</dbReference>
<dbReference type="InterPro" id="IPR050665">
    <property type="entry name" value="Cytochrome_P450_Monooxygen"/>
</dbReference>
<evidence type="ECO:0000256" key="7">
    <source>
        <dbReference type="ARBA" id="ARBA00023002"/>
    </source>
</evidence>
<keyword evidence="4 12" id="KW-0812">Transmembrane</keyword>
<evidence type="ECO:0000313" key="13">
    <source>
        <dbReference type="EMBL" id="OAY66383.1"/>
    </source>
</evidence>
<dbReference type="GO" id="GO:0020037">
    <property type="term" value="F:heme binding"/>
    <property type="evidence" value="ECO:0007669"/>
    <property type="project" value="InterPro"/>
</dbReference>
<dbReference type="Proteomes" id="UP000092600">
    <property type="component" value="Unassembled WGS sequence"/>
</dbReference>